<accession>A0A176VYX1</accession>
<evidence type="ECO:0000256" key="7">
    <source>
        <dbReference type="ARBA" id="ARBA00022840"/>
    </source>
</evidence>
<dbReference type="FunFam" id="3.30.200.20:FF:000753">
    <property type="entry name" value="Serine/Threonine Kinase"/>
    <property type="match status" value="1"/>
</dbReference>
<dbReference type="FunFam" id="1.10.510.10:FF:000294">
    <property type="entry name" value="Serine/threonine-protein kinase OXI1"/>
    <property type="match status" value="1"/>
</dbReference>
<dbReference type="Gene3D" id="1.10.510.10">
    <property type="entry name" value="Transferase(Phosphotransferase) domain 1"/>
    <property type="match status" value="2"/>
</dbReference>
<feature type="region of interest" description="Disordered" evidence="10">
    <location>
        <begin position="1"/>
        <end position="62"/>
    </location>
</feature>
<feature type="compositionally biased region" description="Basic and acidic residues" evidence="10">
    <location>
        <begin position="1"/>
        <end position="15"/>
    </location>
</feature>
<keyword evidence="4" id="KW-0808">Transferase</keyword>
<evidence type="ECO:0000256" key="4">
    <source>
        <dbReference type="ARBA" id="ARBA00022679"/>
    </source>
</evidence>
<feature type="compositionally biased region" description="Low complexity" evidence="10">
    <location>
        <begin position="16"/>
        <end position="28"/>
    </location>
</feature>
<dbReference type="GO" id="GO:0004674">
    <property type="term" value="F:protein serine/threonine kinase activity"/>
    <property type="evidence" value="ECO:0007669"/>
    <property type="project" value="UniProtKB-KW"/>
</dbReference>
<feature type="compositionally biased region" description="Low complexity" evidence="10">
    <location>
        <begin position="329"/>
        <end position="342"/>
    </location>
</feature>
<feature type="compositionally biased region" description="Gly residues" evidence="10">
    <location>
        <begin position="29"/>
        <end position="41"/>
    </location>
</feature>
<sequence length="553" mass="61080">MVAVRKQDPAERSFESSDSSLRSAASSGRGFGLPAAGGGGDDLSRRSSISSSRRDRKGRISLDDLFRQQNNKLSQSHKPHKANDAGWEAIQQVRERDGEVGLNHFKLMKRLGCGDIGSVYLAELRGTKFRFAMKVMDLGSLASRRKQMRAETERDILSTLDHPFLPTLYAHFETPQFLCLVMEYCSGGDLHTLRQKQVGRCFTDKSARFYAAEVLMALEYLHMMGVVYRDLKPENVLVRGDGHVMLSDFDLSLRCSVCPTLIMYMNPPPVPVVAPKVIAHAAPEPYDRDMSCYRPTSCMPLRSRSHKADHGSEPKPSKPPSSKWKPRLSKSASKSTSRNSESFNLQSIQLPELIAEPTGVRSMSFVGTHEYLAPEIIAGDGHGSAVDWWTFGIFLYELLYGRTPFKGEDNEITLVNVVSQQLEFPQKGDPYFKEVDATAKELIKALLVKDPQKRLASKRGATEIKQHPFFEGINWALIRCTLPPQIPRPSSQTKDDSPQGNKAASAAAAVAAHAALTAAADAKSKNFDTPAIATGVVAAGDDGHNESSRFDYF</sequence>
<evidence type="ECO:0000256" key="5">
    <source>
        <dbReference type="ARBA" id="ARBA00022741"/>
    </source>
</evidence>
<feature type="compositionally biased region" description="Polar residues" evidence="10">
    <location>
        <begin position="488"/>
        <end position="502"/>
    </location>
</feature>
<dbReference type="InterPro" id="IPR011009">
    <property type="entry name" value="Kinase-like_dom_sf"/>
</dbReference>
<dbReference type="PROSITE" id="PS50011">
    <property type="entry name" value="PROTEIN_KINASE_DOM"/>
    <property type="match status" value="1"/>
</dbReference>
<comment type="catalytic activity">
    <reaction evidence="9">
        <text>L-seryl-[protein] + ATP = O-phospho-L-seryl-[protein] + ADP + H(+)</text>
        <dbReference type="Rhea" id="RHEA:17989"/>
        <dbReference type="Rhea" id="RHEA-COMP:9863"/>
        <dbReference type="Rhea" id="RHEA-COMP:11604"/>
        <dbReference type="ChEBI" id="CHEBI:15378"/>
        <dbReference type="ChEBI" id="CHEBI:29999"/>
        <dbReference type="ChEBI" id="CHEBI:30616"/>
        <dbReference type="ChEBI" id="CHEBI:83421"/>
        <dbReference type="ChEBI" id="CHEBI:456216"/>
        <dbReference type="EC" id="2.7.11.1"/>
    </reaction>
</comment>
<keyword evidence="3" id="KW-0723">Serine/threonine-protein kinase</keyword>
<dbReference type="FunFam" id="1.10.510.10:FF:000020">
    <property type="entry name" value="serine/threonine-protein kinase D6PK-like"/>
    <property type="match status" value="1"/>
</dbReference>
<dbReference type="GO" id="GO:0005524">
    <property type="term" value="F:ATP binding"/>
    <property type="evidence" value="ECO:0007669"/>
    <property type="project" value="UniProtKB-KW"/>
</dbReference>
<evidence type="ECO:0000256" key="2">
    <source>
        <dbReference type="ARBA" id="ARBA00012513"/>
    </source>
</evidence>
<gene>
    <name evidence="11" type="ORF">Mp_zg01290</name>
</gene>
<comment type="catalytic activity">
    <reaction evidence="8">
        <text>L-threonyl-[protein] + ATP = O-phospho-L-threonyl-[protein] + ADP + H(+)</text>
        <dbReference type="Rhea" id="RHEA:46608"/>
        <dbReference type="Rhea" id="RHEA-COMP:11060"/>
        <dbReference type="Rhea" id="RHEA-COMP:11605"/>
        <dbReference type="ChEBI" id="CHEBI:15378"/>
        <dbReference type="ChEBI" id="CHEBI:30013"/>
        <dbReference type="ChEBI" id="CHEBI:30616"/>
        <dbReference type="ChEBI" id="CHEBI:61977"/>
        <dbReference type="ChEBI" id="CHEBI:456216"/>
        <dbReference type="EC" id="2.7.11.1"/>
    </reaction>
</comment>
<feature type="region of interest" description="Disordered" evidence="10">
    <location>
        <begin position="486"/>
        <end position="505"/>
    </location>
</feature>
<evidence type="ECO:0000256" key="1">
    <source>
        <dbReference type="ARBA" id="ARBA00009903"/>
    </source>
</evidence>
<dbReference type="Pfam" id="PF00069">
    <property type="entry name" value="Pkinase"/>
    <property type="match status" value="2"/>
</dbReference>
<dbReference type="PANTHER" id="PTHR45637">
    <property type="entry name" value="FLIPPASE KINASE 1-RELATED"/>
    <property type="match status" value="1"/>
</dbReference>
<organism evidence="11">
    <name type="scientific">Marchantia polymorpha subsp. ruderalis</name>
    <dbReference type="NCBI Taxonomy" id="1480154"/>
    <lineage>
        <taxon>Eukaryota</taxon>
        <taxon>Viridiplantae</taxon>
        <taxon>Streptophyta</taxon>
        <taxon>Embryophyta</taxon>
        <taxon>Marchantiophyta</taxon>
        <taxon>Marchantiopsida</taxon>
        <taxon>Marchantiidae</taxon>
        <taxon>Marchantiales</taxon>
        <taxon>Marchantiaceae</taxon>
        <taxon>Marchantia</taxon>
    </lineage>
</organism>
<dbReference type="SMART" id="SM00220">
    <property type="entry name" value="S_TKc"/>
    <property type="match status" value="1"/>
</dbReference>
<dbReference type="Gene3D" id="3.30.200.20">
    <property type="entry name" value="Phosphorylase Kinase, domain 1"/>
    <property type="match status" value="1"/>
</dbReference>
<dbReference type="EC" id="2.7.11.1" evidence="2"/>
<reference evidence="11" key="1">
    <citation type="journal article" date="2019" name="Curr. Biol.">
        <title>Chromatin organization in early land plants reveals an ancestral association between H3K27me3, transposons, and constitutive heterochromatin.</title>
        <authorList>
            <person name="Montgomery S.A."/>
            <person name="Tanizawa Y."/>
            <person name="Galik B."/>
            <person name="Wang N."/>
            <person name="Ito T."/>
            <person name="Mochizuki T."/>
            <person name="Akimcheva S."/>
            <person name="Bowman J."/>
            <person name="Cognat V."/>
            <person name="Drouard L."/>
            <person name="Ekker H."/>
            <person name="Houng S."/>
            <person name="Kohchi T."/>
            <person name="Lin S."/>
            <person name="Liu L.D."/>
            <person name="Nakamura Y."/>
            <person name="Valeeva L.R."/>
            <person name="Shakirov E.V."/>
            <person name="Shippen D.E."/>
            <person name="Wei W."/>
            <person name="Yagura M."/>
            <person name="Yamaoka S."/>
            <person name="Yamato K.T."/>
            <person name="Liu C."/>
            <person name="Berger F."/>
        </authorList>
    </citation>
    <scope>NUCLEOTIDE SEQUENCE</scope>
    <source>
        <strain evidence="11">Tak-1</strain>
    </source>
</reference>
<evidence type="ECO:0000256" key="3">
    <source>
        <dbReference type="ARBA" id="ARBA00022527"/>
    </source>
</evidence>
<evidence type="ECO:0000313" key="11">
    <source>
        <dbReference type="EMBL" id="BBN20774.1"/>
    </source>
</evidence>
<proteinExistence type="inferred from homology"/>
<evidence type="ECO:0000256" key="9">
    <source>
        <dbReference type="ARBA" id="ARBA00048679"/>
    </source>
</evidence>
<keyword evidence="5" id="KW-0547">Nucleotide-binding</keyword>
<name>A0A176VYX1_MARPO</name>
<dbReference type="InterPro" id="IPR008271">
    <property type="entry name" value="Ser/Thr_kinase_AS"/>
</dbReference>
<evidence type="ECO:0000256" key="6">
    <source>
        <dbReference type="ARBA" id="ARBA00022777"/>
    </source>
</evidence>
<dbReference type="AlphaFoldDB" id="A0A176VYX1"/>
<evidence type="ECO:0000256" key="10">
    <source>
        <dbReference type="SAM" id="MobiDB-lite"/>
    </source>
</evidence>
<comment type="similarity">
    <text evidence="1">Belongs to the protein kinase superfamily. AGC Ser/Thr protein kinase family.</text>
</comment>
<protein>
    <recommendedName>
        <fullName evidence="2">non-specific serine/threonine protein kinase</fullName>
        <ecNumber evidence="2">2.7.11.1</ecNumber>
    </recommendedName>
</protein>
<evidence type="ECO:0000256" key="8">
    <source>
        <dbReference type="ARBA" id="ARBA00047899"/>
    </source>
</evidence>
<keyword evidence="7" id="KW-0067">ATP-binding</keyword>
<feature type="compositionally biased region" description="Basic and acidic residues" evidence="10">
    <location>
        <begin position="306"/>
        <end position="316"/>
    </location>
</feature>
<dbReference type="SUPFAM" id="SSF56112">
    <property type="entry name" value="Protein kinase-like (PK-like)"/>
    <property type="match status" value="1"/>
</dbReference>
<dbReference type="PROSITE" id="PS00108">
    <property type="entry name" value="PROTEIN_KINASE_ST"/>
    <property type="match status" value="1"/>
</dbReference>
<feature type="region of interest" description="Disordered" evidence="10">
    <location>
        <begin position="303"/>
        <end position="342"/>
    </location>
</feature>
<dbReference type="CDD" id="cd05574">
    <property type="entry name" value="STKc_phototropin_like"/>
    <property type="match status" value="1"/>
</dbReference>
<dbReference type="InterPro" id="IPR000719">
    <property type="entry name" value="Prot_kinase_dom"/>
</dbReference>
<dbReference type="EMBL" id="AP020296">
    <property type="protein sequence ID" value="BBN20774.1"/>
    <property type="molecule type" value="Genomic_DNA"/>
</dbReference>
<keyword evidence="6" id="KW-0418">Kinase</keyword>